<feature type="region of interest" description="Disordered" evidence="1">
    <location>
        <begin position="191"/>
        <end position="261"/>
    </location>
</feature>
<keyword evidence="2" id="KW-0418">Kinase</keyword>
<gene>
    <name evidence="2" type="ORF">GGQ68_002022</name>
</gene>
<feature type="region of interest" description="Disordered" evidence="1">
    <location>
        <begin position="285"/>
        <end position="405"/>
    </location>
</feature>
<reference evidence="2 3" key="1">
    <citation type="submission" date="2020-08" db="EMBL/GenBank/DDBJ databases">
        <title>Genomic Encyclopedia of Type Strains, Phase IV (KMG-IV): sequencing the most valuable type-strain genomes for metagenomic binning, comparative biology and taxonomic classification.</title>
        <authorList>
            <person name="Goeker M."/>
        </authorList>
    </citation>
    <scope>NUCLEOTIDE SEQUENCE [LARGE SCALE GENOMIC DNA]</scope>
    <source>
        <strain evidence="2 3">DSM 102235</strain>
    </source>
</reference>
<evidence type="ECO:0000256" key="1">
    <source>
        <dbReference type="SAM" id="MobiDB-lite"/>
    </source>
</evidence>
<accession>A0A7W6DN88</accession>
<dbReference type="AlphaFoldDB" id="A0A7W6DN88"/>
<keyword evidence="3" id="KW-1185">Reference proteome</keyword>
<dbReference type="EMBL" id="JACIEJ010000004">
    <property type="protein sequence ID" value="MBB3985689.1"/>
    <property type="molecule type" value="Genomic_DNA"/>
</dbReference>
<sequence length="420" mass="43950">MHALLLDSRPDRLDRLQIAFLEAGIHVTGSGNLAVAECCLRRAMVDVLLMDETAAGGYAGDIAAMAERRNLKVVTLMLAGDPDAMADACADRIKSLHGVMEHDSDPGKVARMARAALGGRGGAKAAGPAPQAAKGAAADGEALRAKAHQHAQKPMPKPQAAQPAPKAARTVGDGYPALKVHPALAAQRAAEAERAALAEHPEQKAQPAVIHAKPQAQPTGPTPEEQRMEAARQVLEQRQARAEQLARATPTPESREAEQARIQAAHEERLVQARAIARQRALDYAAATRAAQTPRKPEAPPMEHHPMPKKPLKAERIAPSRVEGTAAPERGAPGRGQAPSVAPLSRAHDVPHSAVAGRATTPPAPEKNPAIPAAHSAGTAASSNDPVPLRQAAKPADSHPIFQSSRRRLVGVTTGALMSA</sequence>
<protein>
    <submittedName>
        <fullName evidence="2">Chemotaxis protein histidine kinase CheA</fullName>
    </submittedName>
</protein>
<evidence type="ECO:0000313" key="2">
    <source>
        <dbReference type="EMBL" id="MBB3985689.1"/>
    </source>
</evidence>
<feature type="compositionally biased region" description="Basic and acidic residues" evidence="1">
    <location>
        <begin position="191"/>
        <end position="203"/>
    </location>
</feature>
<feature type="compositionally biased region" description="Basic and acidic residues" evidence="1">
    <location>
        <begin position="295"/>
        <end position="318"/>
    </location>
</feature>
<feature type="compositionally biased region" description="Low complexity" evidence="1">
    <location>
        <begin position="152"/>
        <end position="168"/>
    </location>
</feature>
<dbReference type="RefSeq" id="WP_183965454.1">
    <property type="nucleotide sequence ID" value="NZ_BAABBZ010000018.1"/>
</dbReference>
<evidence type="ECO:0000313" key="3">
    <source>
        <dbReference type="Proteomes" id="UP000541426"/>
    </source>
</evidence>
<feature type="region of interest" description="Disordered" evidence="1">
    <location>
        <begin position="120"/>
        <end position="172"/>
    </location>
</feature>
<organism evidence="2 3">
    <name type="scientific">Sagittula marina</name>
    <dbReference type="NCBI Taxonomy" id="943940"/>
    <lineage>
        <taxon>Bacteria</taxon>
        <taxon>Pseudomonadati</taxon>
        <taxon>Pseudomonadota</taxon>
        <taxon>Alphaproteobacteria</taxon>
        <taxon>Rhodobacterales</taxon>
        <taxon>Roseobacteraceae</taxon>
        <taxon>Sagittula</taxon>
    </lineage>
</organism>
<feature type="compositionally biased region" description="Low complexity" evidence="1">
    <location>
        <begin position="125"/>
        <end position="140"/>
    </location>
</feature>
<name>A0A7W6DN88_9RHOB</name>
<dbReference type="Proteomes" id="UP000541426">
    <property type="component" value="Unassembled WGS sequence"/>
</dbReference>
<comment type="caution">
    <text evidence="2">The sequence shown here is derived from an EMBL/GenBank/DDBJ whole genome shotgun (WGS) entry which is preliminary data.</text>
</comment>
<dbReference type="GO" id="GO:0016301">
    <property type="term" value="F:kinase activity"/>
    <property type="evidence" value="ECO:0007669"/>
    <property type="project" value="UniProtKB-KW"/>
</dbReference>
<proteinExistence type="predicted"/>
<keyword evidence="2" id="KW-0808">Transferase</keyword>